<evidence type="ECO:0000256" key="2">
    <source>
        <dbReference type="ARBA" id="ARBA00001946"/>
    </source>
</evidence>
<dbReference type="AlphaFoldDB" id="A0A955EBG6"/>
<evidence type="ECO:0000256" key="11">
    <source>
        <dbReference type="ARBA" id="ARBA00023211"/>
    </source>
</evidence>
<dbReference type="InterPro" id="IPR036397">
    <property type="entry name" value="RNaseH_sf"/>
</dbReference>
<dbReference type="Pfam" id="PF01351">
    <property type="entry name" value="RNase_HII"/>
    <property type="match status" value="2"/>
</dbReference>
<dbReference type="InterPro" id="IPR022898">
    <property type="entry name" value="RNase_HII"/>
</dbReference>
<feature type="binding site" evidence="12">
    <location>
        <position position="159"/>
    </location>
    <ligand>
        <name>a divalent metal cation</name>
        <dbReference type="ChEBI" id="CHEBI:60240"/>
    </ligand>
</feature>
<keyword evidence="7 12" id="KW-0540">Nuclease</keyword>
<dbReference type="EMBL" id="JAGQNX010000081">
    <property type="protein sequence ID" value="MCA9308414.1"/>
    <property type="molecule type" value="Genomic_DNA"/>
</dbReference>
<feature type="binding site" evidence="12">
    <location>
        <position position="23"/>
    </location>
    <ligand>
        <name>a divalent metal cation</name>
        <dbReference type="ChEBI" id="CHEBI:60240"/>
    </ligand>
</feature>
<dbReference type="PANTHER" id="PTHR10954">
    <property type="entry name" value="RIBONUCLEASE H2 SUBUNIT A"/>
    <property type="match status" value="1"/>
</dbReference>
<dbReference type="PROSITE" id="PS51975">
    <property type="entry name" value="RNASE_H_2"/>
    <property type="match status" value="1"/>
</dbReference>
<dbReference type="PANTHER" id="PTHR10954:SF18">
    <property type="entry name" value="RIBONUCLEASE HII"/>
    <property type="match status" value="1"/>
</dbReference>
<keyword evidence="8 12" id="KW-0479">Metal-binding</keyword>
<dbReference type="InterPro" id="IPR001352">
    <property type="entry name" value="RNase_HII/HIII"/>
</dbReference>
<dbReference type="GO" id="GO:0006298">
    <property type="term" value="P:mismatch repair"/>
    <property type="evidence" value="ECO:0007669"/>
    <property type="project" value="TreeGrafter"/>
</dbReference>
<dbReference type="InterPro" id="IPR024567">
    <property type="entry name" value="RNase_HII/HIII_dom"/>
</dbReference>
<dbReference type="EC" id="3.1.26.4" evidence="13"/>
<dbReference type="GO" id="GO:0004523">
    <property type="term" value="F:RNA-DNA hybrid ribonuclease activity"/>
    <property type="evidence" value="ECO:0007669"/>
    <property type="project" value="UniProtKB-UniRule"/>
</dbReference>
<reference evidence="15" key="2">
    <citation type="journal article" date="2021" name="Microbiome">
        <title>Successional dynamics and alternative stable states in a saline activated sludge microbial community over 9 years.</title>
        <authorList>
            <person name="Wang Y."/>
            <person name="Ye J."/>
            <person name="Ju F."/>
            <person name="Liu L."/>
            <person name="Boyd J.A."/>
            <person name="Deng Y."/>
            <person name="Parks D.H."/>
            <person name="Jiang X."/>
            <person name="Yin X."/>
            <person name="Woodcroft B.J."/>
            <person name="Tyson G.W."/>
            <person name="Hugenholtz P."/>
            <person name="Polz M.F."/>
            <person name="Zhang T."/>
        </authorList>
    </citation>
    <scope>NUCLEOTIDE SEQUENCE</scope>
    <source>
        <strain evidence="15">HKST-UBA79</strain>
    </source>
</reference>
<evidence type="ECO:0000256" key="13">
    <source>
        <dbReference type="RuleBase" id="RU003515"/>
    </source>
</evidence>
<dbReference type="InterPro" id="IPR012337">
    <property type="entry name" value="RNaseH-like_sf"/>
</dbReference>
<evidence type="ECO:0000256" key="12">
    <source>
        <dbReference type="PROSITE-ProRule" id="PRU01319"/>
    </source>
</evidence>
<evidence type="ECO:0000259" key="14">
    <source>
        <dbReference type="PROSITE" id="PS51975"/>
    </source>
</evidence>
<evidence type="ECO:0000256" key="3">
    <source>
        <dbReference type="ARBA" id="ARBA00004065"/>
    </source>
</evidence>
<evidence type="ECO:0000256" key="1">
    <source>
        <dbReference type="ARBA" id="ARBA00000077"/>
    </source>
</evidence>
<evidence type="ECO:0000256" key="10">
    <source>
        <dbReference type="ARBA" id="ARBA00022801"/>
    </source>
</evidence>
<comment type="cofactor">
    <cofactor evidence="2">
        <name>Mg(2+)</name>
        <dbReference type="ChEBI" id="CHEBI:18420"/>
    </cofactor>
</comment>
<dbReference type="Gene3D" id="3.30.420.10">
    <property type="entry name" value="Ribonuclease H-like superfamily/Ribonuclease H"/>
    <property type="match status" value="1"/>
</dbReference>
<comment type="catalytic activity">
    <reaction evidence="1 12 13">
        <text>Endonucleolytic cleavage to 5'-phosphomonoester.</text>
        <dbReference type="EC" id="3.1.26.4"/>
    </reaction>
</comment>
<protein>
    <recommendedName>
        <fullName evidence="13">Ribonuclease</fullName>
        <ecNumber evidence="13">3.1.26.4</ecNumber>
    </recommendedName>
</protein>
<keyword evidence="6" id="KW-0963">Cytoplasm</keyword>
<keyword evidence="10 12" id="KW-0378">Hydrolase</keyword>
<evidence type="ECO:0000256" key="8">
    <source>
        <dbReference type="ARBA" id="ARBA00022723"/>
    </source>
</evidence>
<keyword evidence="11" id="KW-0464">Manganese</keyword>
<comment type="similarity">
    <text evidence="5 13">Belongs to the RNase HII family.</text>
</comment>
<comment type="function">
    <text evidence="3 13">Endonuclease that specifically degrades the RNA of RNA-DNA hybrids.</text>
</comment>
<dbReference type="GO" id="GO:0046872">
    <property type="term" value="F:metal ion binding"/>
    <property type="evidence" value="ECO:0007669"/>
    <property type="project" value="UniProtKB-KW"/>
</dbReference>
<dbReference type="SUPFAM" id="SSF53098">
    <property type="entry name" value="Ribonuclease H-like"/>
    <property type="match status" value="1"/>
</dbReference>
<dbReference type="GO" id="GO:0005737">
    <property type="term" value="C:cytoplasm"/>
    <property type="evidence" value="ECO:0007669"/>
    <property type="project" value="UniProtKB-SubCell"/>
</dbReference>
<feature type="binding site" evidence="12">
    <location>
        <position position="22"/>
    </location>
    <ligand>
        <name>a divalent metal cation</name>
        <dbReference type="ChEBI" id="CHEBI:60240"/>
    </ligand>
</feature>
<gene>
    <name evidence="15" type="ORF">KC980_02800</name>
</gene>
<evidence type="ECO:0000256" key="9">
    <source>
        <dbReference type="ARBA" id="ARBA00022759"/>
    </source>
</evidence>
<evidence type="ECO:0000256" key="7">
    <source>
        <dbReference type="ARBA" id="ARBA00022722"/>
    </source>
</evidence>
<dbReference type="Proteomes" id="UP000740557">
    <property type="component" value="Unassembled WGS sequence"/>
</dbReference>
<accession>A0A955EBG6</accession>
<comment type="caution">
    <text evidence="15">The sequence shown here is derived from an EMBL/GenBank/DDBJ whole genome shotgun (WGS) entry which is preliminary data.</text>
</comment>
<comment type="cofactor">
    <cofactor evidence="12">
        <name>Mn(2+)</name>
        <dbReference type="ChEBI" id="CHEBI:29035"/>
    </cofactor>
    <cofactor evidence="12">
        <name>Mg(2+)</name>
        <dbReference type="ChEBI" id="CHEBI:18420"/>
    </cofactor>
    <text evidence="12">Manganese or magnesium. Binds 1 divalent metal ion per monomer in the absence of substrate. May bind a second metal ion after substrate binding.</text>
</comment>
<evidence type="ECO:0000313" key="16">
    <source>
        <dbReference type="Proteomes" id="UP000740557"/>
    </source>
</evidence>
<keyword evidence="9 12" id="KW-0255">Endonuclease</keyword>
<name>A0A955EBG6_UNCKA</name>
<dbReference type="GO" id="GO:0043137">
    <property type="term" value="P:DNA replication, removal of RNA primer"/>
    <property type="evidence" value="ECO:0007669"/>
    <property type="project" value="TreeGrafter"/>
</dbReference>
<dbReference type="GO" id="GO:0032299">
    <property type="term" value="C:ribonuclease H2 complex"/>
    <property type="evidence" value="ECO:0007669"/>
    <property type="project" value="TreeGrafter"/>
</dbReference>
<dbReference type="CDD" id="cd07182">
    <property type="entry name" value="RNase_HII_bacteria_HII_like"/>
    <property type="match status" value="1"/>
</dbReference>
<reference evidence="15" key="1">
    <citation type="submission" date="2020-04" db="EMBL/GenBank/DDBJ databases">
        <authorList>
            <person name="Zhang T."/>
        </authorList>
    </citation>
    <scope>NUCLEOTIDE SEQUENCE</scope>
    <source>
        <strain evidence="15">HKST-UBA79</strain>
    </source>
</reference>
<evidence type="ECO:0000313" key="15">
    <source>
        <dbReference type="EMBL" id="MCA9308414.1"/>
    </source>
</evidence>
<evidence type="ECO:0000256" key="5">
    <source>
        <dbReference type="ARBA" id="ARBA00007383"/>
    </source>
</evidence>
<dbReference type="GO" id="GO:0003723">
    <property type="term" value="F:RNA binding"/>
    <property type="evidence" value="ECO:0007669"/>
    <property type="project" value="UniProtKB-UniRule"/>
</dbReference>
<organism evidence="15 16">
    <name type="scientific">candidate division WWE3 bacterium</name>
    <dbReference type="NCBI Taxonomy" id="2053526"/>
    <lineage>
        <taxon>Bacteria</taxon>
        <taxon>Katanobacteria</taxon>
    </lineage>
</organism>
<proteinExistence type="inferred from homology"/>
<comment type="subcellular location">
    <subcellularLocation>
        <location evidence="4">Cytoplasm</location>
    </subcellularLocation>
</comment>
<evidence type="ECO:0000256" key="4">
    <source>
        <dbReference type="ARBA" id="ARBA00004496"/>
    </source>
</evidence>
<feature type="domain" description="RNase H type-2" evidence="14">
    <location>
        <begin position="16"/>
        <end position="249"/>
    </location>
</feature>
<evidence type="ECO:0000256" key="6">
    <source>
        <dbReference type="ARBA" id="ARBA00022490"/>
    </source>
</evidence>
<sequence length="249" mass="28248">MKRLQYEIVEWTKGNSNILGIDEVGRGCLAGPLVLGGVILKKEKLLTLQDILTNLYTQNNAQTLMDKKKPQLLPKVEDLTADINIQNYYKIKDSKKLTEKQREELSQFIIDNAKAYAIVEISPAEIDKLGMSRATQKAFMQVIAQIRTKIEVINMIFTDKFAIEGIKKSQQLNILGGDNLSMSVAAASIIAKVYRDNLVSKLSEQDKYACYQFHKHKGYGTALHKELILKHGPCDIHRFSFEPIKSYKK</sequence>